<comment type="caution">
    <text evidence="1">The sequence shown here is derived from an EMBL/GenBank/DDBJ whole genome shotgun (WGS) entry which is preliminary data.</text>
</comment>
<keyword evidence="2" id="KW-1185">Reference proteome</keyword>
<organism evidence="1 2">
    <name type="scientific">Magnetospirillum molischianum DSM 120</name>
    <dbReference type="NCBI Taxonomy" id="1150626"/>
    <lineage>
        <taxon>Bacteria</taxon>
        <taxon>Pseudomonadati</taxon>
        <taxon>Pseudomonadota</taxon>
        <taxon>Alphaproteobacteria</taxon>
        <taxon>Rhodospirillales</taxon>
        <taxon>Rhodospirillaceae</taxon>
        <taxon>Magnetospirillum</taxon>
    </lineage>
</organism>
<dbReference type="AlphaFoldDB" id="H8FY08"/>
<dbReference type="Proteomes" id="UP000004169">
    <property type="component" value="Unassembled WGS sequence"/>
</dbReference>
<dbReference type="STRING" id="1150626.PHAMO_80037"/>
<gene>
    <name evidence="1" type="ORF">PHAMO_80037</name>
</gene>
<accession>H8FY08</accession>
<proteinExistence type="predicted"/>
<name>H8FY08_MAGML</name>
<dbReference type="EMBL" id="CAHP01000060">
    <property type="protein sequence ID" value="CCG43246.1"/>
    <property type="molecule type" value="Genomic_DNA"/>
</dbReference>
<sequence length="104" mass="11315">MNNSCEMGWSYPGPSNSGIADVIVHTVSVATLIGDINPIHDLDGDTVFVANTNKGQSHLGSKTMLMVSHEADWYIGVLIKDGLIVNDLRVDKFRHADPHNANED</sequence>
<protein>
    <submittedName>
        <fullName evidence="1">Uncharacterized protein</fullName>
    </submittedName>
</protein>
<reference evidence="1 2" key="1">
    <citation type="journal article" date="2012" name="J. Bacteriol.">
        <title>Draft Genome Sequence of the Purple Photosynthetic Bacterium Phaeospirillum molischianum DSM120, a Particularly Versatile Bacterium.</title>
        <authorList>
            <person name="Duquesne K."/>
            <person name="Prima V."/>
            <person name="Ji B."/>
            <person name="Rouy Z."/>
            <person name="Medigue C."/>
            <person name="Talla E."/>
            <person name="Sturgis J.N."/>
        </authorList>
    </citation>
    <scope>NUCLEOTIDE SEQUENCE [LARGE SCALE GENOMIC DNA]</scope>
    <source>
        <strain evidence="2">DSM120</strain>
    </source>
</reference>
<evidence type="ECO:0000313" key="2">
    <source>
        <dbReference type="Proteomes" id="UP000004169"/>
    </source>
</evidence>
<evidence type="ECO:0000313" key="1">
    <source>
        <dbReference type="EMBL" id="CCG43246.1"/>
    </source>
</evidence>